<dbReference type="SUPFAM" id="SSF46785">
    <property type="entry name" value="Winged helix' DNA-binding domain"/>
    <property type="match status" value="1"/>
</dbReference>
<protein>
    <submittedName>
        <fullName evidence="6">LysR family transcriptional regulator</fullName>
    </submittedName>
</protein>
<dbReference type="InterPro" id="IPR000847">
    <property type="entry name" value="LysR_HTH_N"/>
</dbReference>
<name>A0A3Q8S5C3_9BACL</name>
<evidence type="ECO:0000256" key="4">
    <source>
        <dbReference type="ARBA" id="ARBA00023163"/>
    </source>
</evidence>
<dbReference type="Gene3D" id="3.40.190.290">
    <property type="match status" value="1"/>
</dbReference>
<keyword evidence="4" id="KW-0804">Transcription</keyword>
<keyword evidence="7" id="KW-1185">Reference proteome</keyword>
<evidence type="ECO:0000256" key="3">
    <source>
        <dbReference type="ARBA" id="ARBA00023125"/>
    </source>
</evidence>
<comment type="similarity">
    <text evidence="1">Belongs to the LysR transcriptional regulatory family.</text>
</comment>
<keyword evidence="3" id="KW-0238">DNA-binding</keyword>
<dbReference type="InterPro" id="IPR036388">
    <property type="entry name" value="WH-like_DNA-bd_sf"/>
</dbReference>
<dbReference type="GO" id="GO:0003700">
    <property type="term" value="F:DNA-binding transcription factor activity"/>
    <property type="evidence" value="ECO:0007669"/>
    <property type="project" value="InterPro"/>
</dbReference>
<proteinExistence type="inferred from homology"/>
<dbReference type="Proteomes" id="UP000273145">
    <property type="component" value="Chromosome"/>
</dbReference>
<dbReference type="Pfam" id="PF03466">
    <property type="entry name" value="LysR_substrate"/>
    <property type="match status" value="1"/>
</dbReference>
<dbReference type="SUPFAM" id="SSF53850">
    <property type="entry name" value="Periplasmic binding protein-like II"/>
    <property type="match status" value="1"/>
</dbReference>
<dbReference type="PANTHER" id="PTHR30346">
    <property type="entry name" value="TRANSCRIPTIONAL DUAL REGULATOR HCAR-RELATED"/>
    <property type="match status" value="1"/>
</dbReference>
<dbReference type="AlphaFoldDB" id="A0A3Q8S5C3"/>
<dbReference type="PROSITE" id="PS50931">
    <property type="entry name" value="HTH_LYSR"/>
    <property type="match status" value="1"/>
</dbReference>
<dbReference type="KEGG" id="plen:EIM92_14800"/>
<feature type="domain" description="HTH lysR-type" evidence="5">
    <location>
        <begin position="1"/>
        <end position="58"/>
    </location>
</feature>
<reference evidence="6 7" key="1">
    <citation type="submission" date="2018-11" db="EMBL/GenBank/DDBJ databases">
        <title>Genome sequencing of Paenibacillus lentus DSM25539(T).</title>
        <authorList>
            <person name="Kook J.-K."/>
            <person name="Park S.-N."/>
            <person name="Lim Y.K."/>
        </authorList>
    </citation>
    <scope>NUCLEOTIDE SEQUENCE [LARGE SCALE GENOMIC DNA]</scope>
    <source>
        <strain evidence="6 7">DSM 25539</strain>
    </source>
</reference>
<dbReference type="CDD" id="cd05466">
    <property type="entry name" value="PBP2_LTTR_substrate"/>
    <property type="match status" value="1"/>
</dbReference>
<dbReference type="InterPro" id="IPR005119">
    <property type="entry name" value="LysR_subst-bd"/>
</dbReference>
<dbReference type="Gene3D" id="1.10.10.10">
    <property type="entry name" value="Winged helix-like DNA-binding domain superfamily/Winged helix DNA-binding domain"/>
    <property type="match status" value="1"/>
</dbReference>
<dbReference type="OrthoDB" id="9803735at2"/>
<dbReference type="PANTHER" id="PTHR30346:SF31">
    <property type="entry name" value="LYSR SUBSTRATE-BINDING"/>
    <property type="match status" value="1"/>
</dbReference>
<accession>A0A3Q8S5C3</accession>
<evidence type="ECO:0000259" key="5">
    <source>
        <dbReference type="PROSITE" id="PS50931"/>
    </source>
</evidence>
<dbReference type="RefSeq" id="WP_125083301.1">
    <property type="nucleotide sequence ID" value="NZ_CP034248.1"/>
</dbReference>
<keyword evidence="2" id="KW-0805">Transcription regulation</keyword>
<gene>
    <name evidence="6" type="ORF">EIM92_14800</name>
</gene>
<evidence type="ECO:0000256" key="1">
    <source>
        <dbReference type="ARBA" id="ARBA00009437"/>
    </source>
</evidence>
<dbReference type="Pfam" id="PF00126">
    <property type="entry name" value="HTH_1"/>
    <property type="match status" value="1"/>
</dbReference>
<dbReference type="FunFam" id="1.10.10.10:FF:000001">
    <property type="entry name" value="LysR family transcriptional regulator"/>
    <property type="match status" value="1"/>
</dbReference>
<evidence type="ECO:0000313" key="6">
    <source>
        <dbReference type="EMBL" id="AZK47268.1"/>
    </source>
</evidence>
<sequence length="293" mass="32862">MEHRLLEYFIAVSEELHFTKAAENLGISQPTLSHQIRLLEEELGTPLFHRSGKKIHLTQAGFVLLEHARRIFHELDQAKLVIGELTGMRRGRLRIGCSGNHLLIHSLISFHRQFPGIELSVMELATEETRERLLSNKLDLGVVFLPLKDEQLVSLPLYKEELVVIVPSDHPFAKLDNIELDELAKSPLVLFPPRFLARQMLDAACAEIGLQLSPVIELSTLESQCQMVAHHVGLTVVPKSYTATLKDPGLISIPIAEPSPYRSVGIVYRKDTYMDTAVQAFIEHLSSNLQASS</sequence>
<dbReference type="EMBL" id="CP034248">
    <property type="protein sequence ID" value="AZK47268.1"/>
    <property type="molecule type" value="Genomic_DNA"/>
</dbReference>
<dbReference type="InterPro" id="IPR036390">
    <property type="entry name" value="WH_DNA-bd_sf"/>
</dbReference>
<evidence type="ECO:0000313" key="7">
    <source>
        <dbReference type="Proteomes" id="UP000273145"/>
    </source>
</evidence>
<dbReference type="PRINTS" id="PR00039">
    <property type="entry name" value="HTHLYSR"/>
</dbReference>
<evidence type="ECO:0000256" key="2">
    <source>
        <dbReference type="ARBA" id="ARBA00023015"/>
    </source>
</evidence>
<dbReference type="GO" id="GO:0003677">
    <property type="term" value="F:DNA binding"/>
    <property type="evidence" value="ECO:0007669"/>
    <property type="project" value="UniProtKB-KW"/>
</dbReference>
<organism evidence="6 7">
    <name type="scientific">Paenibacillus lentus</name>
    <dbReference type="NCBI Taxonomy" id="1338368"/>
    <lineage>
        <taxon>Bacteria</taxon>
        <taxon>Bacillati</taxon>
        <taxon>Bacillota</taxon>
        <taxon>Bacilli</taxon>
        <taxon>Bacillales</taxon>
        <taxon>Paenibacillaceae</taxon>
        <taxon>Paenibacillus</taxon>
    </lineage>
</organism>
<dbReference type="GO" id="GO:0032993">
    <property type="term" value="C:protein-DNA complex"/>
    <property type="evidence" value="ECO:0007669"/>
    <property type="project" value="TreeGrafter"/>
</dbReference>